<proteinExistence type="predicted"/>
<comment type="caution">
    <text evidence="3">The sequence shown here is derived from an EMBL/GenBank/DDBJ whole genome shotgun (WGS) entry which is preliminary data.</text>
</comment>
<evidence type="ECO:0000259" key="2">
    <source>
        <dbReference type="Pfam" id="PF14219"/>
    </source>
</evidence>
<evidence type="ECO:0000313" key="4">
    <source>
        <dbReference type="Proteomes" id="UP001320876"/>
    </source>
</evidence>
<dbReference type="EMBL" id="JAPDDT010000002">
    <property type="protein sequence ID" value="MCW1922040.1"/>
    <property type="molecule type" value="Genomic_DNA"/>
</dbReference>
<evidence type="ECO:0000256" key="1">
    <source>
        <dbReference type="SAM" id="Phobius"/>
    </source>
</evidence>
<feature type="transmembrane region" description="Helical" evidence="1">
    <location>
        <begin position="126"/>
        <end position="148"/>
    </location>
</feature>
<evidence type="ECO:0000313" key="3">
    <source>
        <dbReference type="EMBL" id="MCW1922040.1"/>
    </source>
</evidence>
<keyword evidence="1" id="KW-1133">Transmembrane helix</keyword>
<feature type="transmembrane region" description="Helical" evidence="1">
    <location>
        <begin position="202"/>
        <end position="220"/>
    </location>
</feature>
<dbReference type="Pfam" id="PF14219">
    <property type="entry name" value="DUF4328"/>
    <property type="match status" value="1"/>
</dbReference>
<feature type="transmembrane region" description="Helical" evidence="1">
    <location>
        <begin position="96"/>
        <end position="114"/>
    </location>
</feature>
<dbReference type="RefSeq" id="WP_264486150.1">
    <property type="nucleotide sequence ID" value="NZ_JAPDDT010000002.1"/>
</dbReference>
<feature type="domain" description="DUF4328" evidence="2">
    <location>
        <begin position="95"/>
        <end position="190"/>
    </location>
</feature>
<dbReference type="Proteomes" id="UP001320876">
    <property type="component" value="Unassembled WGS sequence"/>
</dbReference>
<keyword evidence="1" id="KW-0812">Transmembrane</keyword>
<gene>
    <name evidence="3" type="ORF">OKA05_05715</name>
</gene>
<organism evidence="3 4">
    <name type="scientific">Luteolibacter arcticus</name>
    <dbReference type="NCBI Taxonomy" id="1581411"/>
    <lineage>
        <taxon>Bacteria</taxon>
        <taxon>Pseudomonadati</taxon>
        <taxon>Verrucomicrobiota</taxon>
        <taxon>Verrucomicrobiia</taxon>
        <taxon>Verrucomicrobiales</taxon>
        <taxon>Verrucomicrobiaceae</taxon>
        <taxon>Luteolibacter</taxon>
    </lineage>
</organism>
<feature type="transmembrane region" description="Helical" evidence="1">
    <location>
        <begin position="168"/>
        <end position="190"/>
    </location>
</feature>
<dbReference type="InterPro" id="IPR025565">
    <property type="entry name" value="DUF4328"/>
</dbReference>
<keyword evidence="1" id="KW-0472">Membrane</keyword>
<sequence>MENPYQPPASADESPVPPVAGLKNPRPLALVAVWLYGISLGAEVADHLWRSLAALPPALFPDGVPSASATNEGFGTVEYHSHDTYYVDAGFGPLDWLMTVPGLASYVVYLVWKYRAATNARILDPWAMTISPAMAVGSYFIPFVFFVVPYRAMVQIARATLGNALGVGLWWACHIGLLLFVIAIAIQAVMESPRERPSLLEHLYVVGAVITFMISTWLVMKITRAQAAQCVG</sequence>
<protein>
    <submittedName>
        <fullName evidence="3">DUF4328 domain-containing protein</fullName>
    </submittedName>
</protein>
<keyword evidence="4" id="KW-1185">Reference proteome</keyword>
<name>A0ABT3GFF0_9BACT</name>
<reference evidence="3 4" key="1">
    <citation type="submission" date="2022-10" db="EMBL/GenBank/DDBJ databases">
        <title>Luteolibacter arcticus strain CCTCC AB 2014275, whole genome shotgun sequencing project.</title>
        <authorList>
            <person name="Zhao G."/>
            <person name="Shen L."/>
        </authorList>
    </citation>
    <scope>NUCLEOTIDE SEQUENCE [LARGE SCALE GENOMIC DNA]</scope>
    <source>
        <strain evidence="3 4">CCTCC AB 2014275</strain>
    </source>
</reference>
<accession>A0ABT3GFF0</accession>